<reference evidence="2" key="1">
    <citation type="submission" date="2018-05" db="EMBL/GenBank/DDBJ databases">
        <authorList>
            <person name="Lanie J.A."/>
            <person name="Ng W.-L."/>
            <person name="Kazmierczak K.M."/>
            <person name="Andrzejewski T.M."/>
            <person name="Davidsen T.M."/>
            <person name="Wayne K.J."/>
            <person name="Tettelin H."/>
            <person name="Glass J.I."/>
            <person name="Rusch D."/>
            <person name="Podicherti R."/>
            <person name="Tsui H.-C.T."/>
            <person name="Winkler M.E."/>
        </authorList>
    </citation>
    <scope>NUCLEOTIDE SEQUENCE</scope>
</reference>
<evidence type="ECO:0000256" key="1">
    <source>
        <dbReference type="SAM" id="Phobius"/>
    </source>
</evidence>
<feature type="transmembrane region" description="Helical" evidence="1">
    <location>
        <begin position="93"/>
        <end position="113"/>
    </location>
</feature>
<evidence type="ECO:0000313" key="2">
    <source>
        <dbReference type="EMBL" id="SVE05378.1"/>
    </source>
</evidence>
<dbReference type="AlphaFoldDB" id="A0A383AE84"/>
<keyword evidence="1" id="KW-0812">Transmembrane</keyword>
<sequence>MALQECDGCKKEIIIYANEDTVCLHCGELYPKAPSIKLKPHVKQQVTIKLLENRIDTGLKWFIRIYTGIIAIGFMIAIFGFSGPFFVFTTALIFPYFINPLLLLIALIVRYLVFSKTYQK</sequence>
<organism evidence="2">
    <name type="scientific">marine metagenome</name>
    <dbReference type="NCBI Taxonomy" id="408172"/>
    <lineage>
        <taxon>unclassified sequences</taxon>
        <taxon>metagenomes</taxon>
        <taxon>ecological metagenomes</taxon>
    </lineage>
</organism>
<protein>
    <submittedName>
        <fullName evidence="2">Uncharacterized protein</fullName>
    </submittedName>
</protein>
<proteinExistence type="predicted"/>
<dbReference type="EMBL" id="UINC01190974">
    <property type="protein sequence ID" value="SVE05378.1"/>
    <property type="molecule type" value="Genomic_DNA"/>
</dbReference>
<name>A0A383AE84_9ZZZZ</name>
<gene>
    <name evidence="2" type="ORF">METZ01_LOCUS458232</name>
</gene>
<keyword evidence="1" id="KW-1133">Transmembrane helix</keyword>
<keyword evidence="1" id="KW-0472">Membrane</keyword>
<feature type="transmembrane region" description="Helical" evidence="1">
    <location>
        <begin position="61"/>
        <end position="81"/>
    </location>
</feature>
<accession>A0A383AE84</accession>